<sequence>MHKESRFTELILEKVLLFAGISSILLIGLIFIFLFKEAVLFFKTGHWLDLIGRWVYDEWEGKRIFKIMWQSVSLEPKYSLIPLFCGSFLVAFPATIISAVIGIGCAIFLSEIASPRLREVLKPTLELLAGIPSVVVGFVMLAMVATFVQNIFHTHFRLNAFIGAIGVALVTLPIIITISEDALRAVPKELRDASYALGATKWQTVFQTVIPAAISGISAAVILGFGRALGETMIVVMATGNAALVTGNIFSSVRTMTANIAAELGSVAQGSEHYYALFLVGAVLFAVTFLLNMVSELVLNKMRRNLRM</sequence>
<dbReference type="GO" id="GO:0005886">
    <property type="term" value="C:plasma membrane"/>
    <property type="evidence" value="ECO:0007669"/>
    <property type="project" value="UniProtKB-SubCell"/>
</dbReference>
<comment type="subcellular location">
    <subcellularLocation>
        <location evidence="1 5">Cell membrane</location>
        <topology evidence="1 5">Multi-pass membrane protein</topology>
    </subcellularLocation>
</comment>
<accession>A0A1G1L1U2</accession>
<dbReference type="InterPro" id="IPR035906">
    <property type="entry name" value="MetI-like_sf"/>
</dbReference>
<dbReference type="Pfam" id="PF00528">
    <property type="entry name" value="BPD_transp_1"/>
    <property type="match status" value="1"/>
</dbReference>
<dbReference type="PANTHER" id="PTHR42727:SF1">
    <property type="entry name" value="PHOSPHATE TRANSPORT SYSTEM PERMEASE"/>
    <property type="match status" value="1"/>
</dbReference>
<feature type="transmembrane region" description="Helical" evidence="5">
    <location>
        <begin position="129"/>
        <end position="148"/>
    </location>
</feature>
<feature type="transmembrane region" description="Helical" evidence="5">
    <location>
        <begin position="205"/>
        <end position="226"/>
    </location>
</feature>
<feature type="transmembrane region" description="Helical" evidence="5">
    <location>
        <begin position="233"/>
        <end position="253"/>
    </location>
</feature>
<dbReference type="Gene3D" id="1.10.3720.10">
    <property type="entry name" value="MetI-like"/>
    <property type="match status" value="1"/>
</dbReference>
<protein>
    <recommendedName>
        <fullName evidence="6">Phosphate transport system permease protein</fullName>
    </recommendedName>
</protein>
<feature type="transmembrane region" description="Helical" evidence="5">
    <location>
        <begin position="273"/>
        <end position="299"/>
    </location>
</feature>
<reference evidence="8 9" key="1">
    <citation type="journal article" date="2016" name="Nat. Commun.">
        <title>Thousands of microbial genomes shed light on interconnected biogeochemical processes in an aquifer system.</title>
        <authorList>
            <person name="Anantharaman K."/>
            <person name="Brown C.T."/>
            <person name="Hug L.A."/>
            <person name="Sharon I."/>
            <person name="Castelle C.J."/>
            <person name="Probst A.J."/>
            <person name="Thomas B.C."/>
            <person name="Singh A."/>
            <person name="Wilkins M.J."/>
            <person name="Karaoz U."/>
            <person name="Brodie E.L."/>
            <person name="Williams K.H."/>
            <person name="Hubbard S.S."/>
            <person name="Banfield J.F."/>
        </authorList>
    </citation>
    <scope>NUCLEOTIDE SEQUENCE [LARGE SCALE GENOMIC DNA]</scope>
</reference>
<evidence type="ECO:0000256" key="2">
    <source>
        <dbReference type="ARBA" id="ARBA00022692"/>
    </source>
</evidence>
<evidence type="ECO:0000256" key="3">
    <source>
        <dbReference type="ARBA" id="ARBA00022989"/>
    </source>
</evidence>
<evidence type="ECO:0000256" key="1">
    <source>
        <dbReference type="ARBA" id="ARBA00004651"/>
    </source>
</evidence>
<dbReference type="Proteomes" id="UP000178187">
    <property type="component" value="Unassembled WGS sequence"/>
</dbReference>
<dbReference type="GO" id="GO:0005315">
    <property type="term" value="F:phosphate transmembrane transporter activity"/>
    <property type="evidence" value="ECO:0007669"/>
    <property type="project" value="InterPro"/>
</dbReference>
<comment type="similarity">
    <text evidence="6">Belongs to the binding-protein-dependent transport system permease family. CysTW subfamily.</text>
</comment>
<evidence type="ECO:0000313" key="8">
    <source>
        <dbReference type="EMBL" id="OGW99122.1"/>
    </source>
</evidence>
<dbReference type="GO" id="GO:0006817">
    <property type="term" value="P:phosphate ion transport"/>
    <property type="evidence" value="ECO:0007669"/>
    <property type="project" value="UniProtKB-KW"/>
</dbReference>
<dbReference type="InterPro" id="IPR011864">
    <property type="entry name" value="Phosphate_PstC"/>
</dbReference>
<dbReference type="PROSITE" id="PS50928">
    <property type="entry name" value="ABC_TM1"/>
    <property type="match status" value="1"/>
</dbReference>
<dbReference type="InterPro" id="IPR000515">
    <property type="entry name" value="MetI-like"/>
</dbReference>
<dbReference type="AlphaFoldDB" id="A0A1G1L1U2"/>
<feature type="domain" description="ABC transmembrane type-1" evidence="7">
    <location>
        <begin position="84"/>
        <end position="295"/>
    </location>
</feature>
<feature type="transmembrane region" description="Helical" evidence="5">
    <location>
        <begin position="160"/>
        <end position="178"/>
    </location>
</feature>
<dbReference type="SUPFAM" id="SSF161098">
    <property type="entry name" value="MetI-like"/>
    <property type="match status" value="1"/>
</dbReference>
<feature type="transmembrane region" description="Helical" evidence="5">
    <location>
        <begin position="80"/>
        <end position="109"/>
    </location>
</feature>
<feature type="transmembrane region" description="Helical" evidence="5">
    <location>
        <begin position="15"/>
        <end position="35"/>
    </location>
</feature>
<keyword evidence="5" id="KW-0813">Transport</keyword>
<dbReference type="PANTHER" id="PTHR42727">
    <property type="entry name" value="PHOSPHATE TRANSPORT SYSTEM PERMEASE PROTEIN"/>
    <property type="match status" value="1"/>
</dbReference>
<evidence type="ECO:0000256" key="6">
    <source>
        <dbReference type="RuleBase" id="RU363054"/>
    </source>
</evidence>
<comment type="caution">
    <text evidence="8">The sequence shown here is derived from an EMBL/GenBank/DDBJ whole genome shotgun (WGS) entry which is preliminary data.</text>
</comment>
<keyword evidence="4 5" id="KW-0472">Membrane</keyword>
<dbReference type="CDD" id="cd06261">
    <property type="entry name" value="TM_PBP2"/>
    <property type="match status" value="1"/>
</dbReference>
<dbReference type="NCBIfam" id="TIGR02138">
    <property type="entry name" value="phosphate_pstC"/>
    <property type="match status" value="1"/>
</dbReference>
<gene>
    <name evidence="8" type="ORF">A3G33_07720</name>
</gene>
<keyword evidence="6" id="KW-0592">Phosphate transport</keyword>
<proteinExistence type="inferred from homology"/>
<evidence type="ECO:0000256" key="4">
    <source>
        <dbReference type="ARBA" id="ARBA00023136"/>
    </source>
</evidence>
<organism evidence="8 9">
    <name type="scientific">Candidatus Danuiimicrobium aquiferis</name>
    <dbReference type="NCBI Taxonomy" id="1801832"/>
    <lineage>
        <taxon>Bacteria</taxon>
        <taxon>Pseudomonadati</taxon>
        <taxon>Candidatus Omnitrophota</taxon>
        <taxon>Candidatus Danuiimicrobium</taxon>
    </lineage>
</organism>
<name>A0A1G1L1U2_9BACT</name>
<keyword evidence="3 5" id="KW-1133">Transmembrane helix</keyword>
<evidence type="ECO:0000259" key="7">
    <source>
        <dbReference type="PROSITE" id="PS50928"/>
    </source>
</evidence>
<comment type="function">
    <text evidence="6">Part of the binding-protein-dependent transport system for phosphate; probably responsible for the translocation of the substrate across the membrane.</text>
</comment>
<dbReference type="EMBL" id="MHFR01000014">
    <property type="protein sequence ID" value="OGW99122.1"/>
    <property type="molecule type" value="Genomic_DNA"/>
</dbReference>
<keyword evidence="6" id="KW-1003">Cell membrane</keyword>
<evidence type="ECO:0000313" key="9">
    <source>
        <dbReference type="Proteomes" id="UP000178187"/>
    </source>
</evidence>
<keyword evidence="2 5" id="KW-0812">Transmembrane</keyword>
<evidence type="ECO:0000256" key="5">
    <source>
        <dbReference type="RuleBase" id="RU363032"/>
    </source>
</evidence>